<keyword evidence="5" id="KW-0448">Lipopolysaccharide biosynthesis</keyword>
<keyword evidence="6 8" id="KW-1133">Transmembrane helix</keyword>
<dbReference type="SUPFAM" id="SSF53448">
    <property type="entry name" value="Nucleotide-diphospho-sugar transferases"/>
    <property type="match status" value="1"/>
</dbReference>
<sequence length="302" mass="34444">MIEFSVVIPVYNGSSSIERLVESLKENLKGFKFETVLVNDGSKDNSGEICKKIALSTENVKFINLRKNFGEFNAVMCGLNHVQGKYTVIIDDDFQNPPSEILKLLKTAKENDFDVVYSYYESKKHHWFRNLGSSLVNYLTTFLLKKPKDLYLSSFKLIHEDVVKEIIKYKGPHPYIDGILFQITDNIGKQKVDHLKRENGVSNYSFRKLLSLFLTILFGYSLLPLRLTFLAGICSIIFSLIYMLLYATNIIPEWGSPIVIFMCGTILCSISLVGEYIGNNFMIQTGKPQFVTKDIISKPKDL</sequence>
<evidence type="ECO:0000256" key="8">
    <source>
        <dbReference type="SAM" id="Phobius"/>
    </source>
</evidence>
<evidence type="ECO:0000256" key="2">
    <source>
        <dbReference type="ARBA" id="ARBA00022676"/>
    </source>
</evidence>
<evidence type="ECO:0000256" key="7">
    <source>
        <dbReference type="ARBA" id="ARBA00023136"/>
    </source>
</evidence>
<keyword evidence="4 8" id="KW-0812">Transmembrane</keyword>
<protein>
    <submittedName>
        <fullName evidence="10">Glycosyltransferase family 2 protein</fullName>
        <ecNumber evidence="10">2.4.-.-</ecNumber>
    </submittedName>
</protein>
<name>A0ABV7YVB2_9BACT</name>
<keyword evidence="11" id="KW-1185">Reference proteome</keyword>
<feature type="transmembrane region" description="Helical" evidence="8">
    <location>
        <begin position="258"/>
        <end position="278"/>
    </location>
</feature>
<comment type="caution">
    <text evidence="10">The sequence shown here is derived from an EMBL/GenBank/DDBJ whole genome shotgun (WGS) entry which is preliminary data.</text>
</comment>
<keyword evidence="2 10" id="KW-0328">Glycosyltransferase</keyword>
<organism evidence="10 11">
    <name type="scientific">Lacihabitans lacunae</name>
    <dbReference type="NCBI Taxonomy" id="1028214"/>
    <lineage>
        <taxon>Bacteria</taxon>
        <taxon>Pseudomonadati</taxon>
        <taxon>Bacteroidota</taxon>
        <taxon>Cytophagia</taxon>
        <taxon>Cytophagales</taxon>
        <taxon>Leadbetterellaceae</taxon>
        <taxon>Lacihabitans</taxon>
    </lineage>
</organism>
<dbReference type="GO" id="GO:0016757">
    <property type="term" value="F:glycosyltransferase activity"/>
    <property type="evidence" value="ECO:0007669"/>
    <property type="project" value="UniProtKB-KW"/>
</dbReference>
<evidence type="ECO:0000256" key="4">
    <source>
        <dbReference type="ARBA" id="ARBA00022692"/>
    </source>
</evidence>
<evidence type="ECO:0000256" key="1">
    <source>
        <dbReference type="ARBA" id="ARBA00022475"/>
    </source>
</evidence>
<reference evidence="11" key="1">
    <citation type="journal article" date="2019" name="Int. J. Syst. Evol. Microbiol.">
        <title>The Global Catalogue of Microorganisms (GCM) 10K type strain sequencing project: providing services to taxonomists for standard genome sequencing and annotation.</title>
        <authorList>
            <consortium name="The Broad Institute Genomics Platform"/>
            <consortium name="The Broad Institute Genome Sequencing Center for Infectious Disease"/>
            <person name="Wu L."/>
            <person name="Ma J."/>
        </authorList>
    </citation>
    <scope>NUCLEOTIDE SEQUENCE [LARGE SCALE GENOMIC DNA]</scope>
    <source>
        <strain evidence="11">CECT 7956</strain>
    </source>
</reference>
<dbReference type="PANTHER" id="PTHR48090">
    <property type="entry name" value="UNDECAPRENYL-PHOSPHATE 4-DEOXY-4-FORMAMIDO-L-ARABINOSE TRANSFERASE-RELATED"/>
    <property type="match status" value="1"/>
</dbReference>
<dbReference type="InterPro" id="IPR050256">
    <property type="entry name" value="Glycosyltransferase_2"/>
</dbReference>
<dbReference type="InterPro" id="IPR001173">
    <property type="entry name" value="Glyco_trans_2-like"/>
</dbReference>
<accession>A0ABV7YVB2</accession>
<dbReference type="EC" id="2.4.-.-" evidence="10"/>
<gene>
    <name evidence="10" type="ORF">ACFOOI_05800</name>
</gene>
<keyword evidence="3 10" id="KW-0808">Transferase</keyword>
<dbReference type="Proteomes" id="UP001595616">
    <property type="component" value="Unassembled WGS sequence"/>
</dbReference>
<evidence type="ECO:0000256" key="6">
    <source>
        <dbReference type="ARBA" id="ARBA00022989"/>
    </source>
</evidence>
<evidence type="ECO:0000259" key="9">
    <source>
        <dbReference type="Pfam" id="PF00535"/>
    </source>
</evidence>
<dbReference type="RefSeq" id="WP_379836038.1">
    <property type="nucleotide sequence ID" value="NZ_JBHRYQ010000001.1"/>
</dbReference>
<keyword evidence="1" id="KW-1003">Cell membrane</keyword>
<dbReference type="PANTHER" id="PTHR48090:SF3">
    <property type="entry name" value="UNDECAPRENYL-PHOSPHATE 4-DEOXY-4-FORMAMIDO-L-ARABINOSE TRANSFERASE"/>
    <property type="match status" value="1"/>
</dbReference>
<dbReference type="InterPro" id="IPR029044">
    <property type="entry name" value="Nucleotide-diphossugar_trans"/>
</dbReference>
<proteinExistence type="predicted"/>
<feature type="domain" description="Glycosyltransferase 2-like" evidence="9">
    <location>
        <begin position="5"/>
        <end position="165"/>
    </location>
</feature>
<evidence type="ECO:0000256" key="3">
    <source>
        <dbReference type="ARBA" id="ARBA00022679"/>
    </source>
</evidence>
<dbReference type="Gene3D" id="3.90.550.10">
    <property type="entry name" value="Spore Coat Polysaccharide Biosynthesis Protein SpsA, Chain A"/>
    <property type="match status" value="1"/>
</dbReference>
<dbReference type="CDD" id="cd04187">
    <property type="entry name" value="DPM1_like_bac"/>
    <property type="match status" value="1"/>
</dbReference>
<keyword evidence="7 8" id="KW-0472">Membrane</keyword>
<evidence type="ECO:0000313" key="11">
    <source>
        <dbReference type="Proteomes" id="UP001595616"/>
    </source>
</evidence>
<dbReference type="EMBL" id="JBHRYQ010000001">
    <property type="protein sequence ID" value="MFC3810158.1"/>
    <property type="molecule type" value="Genomic_DNA"/>
</dbReference>
<dbReference type="Pfam" id="PF00535">
    <property type="entry name" value="Glycos_transf_2"/>
    <property type="match status" value="1"/>
</dbReference>
<evidence type="ECO:0000256" key="5">
    <source>
        <dbReference type="ARBA" id="ARBA00022985"/>
    </source>
</evidence>
<feature type="transmembrane region" description="Helical" evidence="8">
    <location>
        <begin position="229"/>
        <end position="246"/>
    </location>
</feature>
<evidence type="ECO:0000313" key="10">
    <source>
        <dbReference type="EMBL" id="MFC3810158.1"/>
    </source>
</evidence>